<name>A0A8S4Q2Y4_OWEFU</name>
<dbReference type="Pfam" id="PF13606">
    <property type="entry name" value="Ank_3"/>
    <property type="match status" value="1"/>
</dbReference>
<dbReference type="SUPFAM" id="SSF48403">
    <property type="entry name" value="Ankyrin repeat"/>
    <property type="match status" value="1"/>
</dbReference>
<reference evidence="2" key="1">
    <citation type="submission" date="2022-03" db="EMBL/GenBank/DDBJ databases">
        <authorList>
            <person name="Martin C."/>
        </authorList>
    </citation>
    <scope>NUCLEOTIDE SEQUENCE</scope>
</reference>
<dbReference type="PROSITE" id="PS50088">
    <property type="entry name" value="ANK_REPEAT"/>
    <property type="match status" value="4"/>
</dbReference>
<dbReference type="Proteomes" id="UP000749559">
    <property type="component" value="Unassembled WGS sequence"/>
</dbReference>
<gene>
    <name evidence="2" type="ORF">OFUS_LOCUS23987</name>
</gene>
<dbReference type="EMBL" id="CAIIXF020000011">
    <property type="protein sequence ID" value="CAH1800050.1"/>
    <property type="molecule type" value="Genomic_DNA"/>
</dbReference>
<sequence>MNESVDETVSMDALIPSKLEQLRISVITNDLDKLKSILRSPCIDINMHIDGRTILFYSVMYGNNRMLYKLIKYGADVNTQSVAGLTCLMKATMDRNLEVVKMLILCGSDLNIQSAEGATALHHACDVSSPEIVDTLLMAGVDRNIQQHDGKTALHIACTKNLLKIVQLLLFSKMNLNYRDEISDRFSFNIGSRSKTVNQMALLVKERRVDWKLRKLALDVGVPHKMLKTDNVEMNGSFCSLNIKDFTGSTVLHACFDDVHFDINTRSHSKALDINFDIPKILISEGVDCCAKNEKGDTALALAINMFYKGVDAIIEVIHLLIKKMPAKEIQGALFVACSDNNCKLFEELVNKGVDLNKPGGSHMISPLLHALNTPDNLKYTAIQLLNNGATIAPGEIDSVLRYLCDRRSRKLTAMILASGVSFSPEKFHQQKNLAMTQSLGFFEWLESMIQNPTSLQQCCRSSIGATFRGASAGGSILPKLKAVHLPTKLKDYISLKQLWSKQGYYFLMILTLTC</sequence>
<dbReference type="PANTHER" id="PTHR24183">
    <property type="entry name" value="FIBRONECTIN TYPE 3 AND ANKYRIN REPEAT DOMAINS PROTEIN 1"/>
    <property type="match status" value="1"/>
</dbReference>
<dbReference type="Pfam" id="PF12796">
    <property type="entry name" value="Ank_2"/>
    <property type="match status" value="1"/>
</dbReference>
<evidence type="ECO:0000313" key="3">
    <source>
        <dbReference type="Proteomes" id="UP000749559"/>
    </source>
</evidence>
<dbReference type="InterPro" id="IPR002110">
    <property type="entry name" value="Ankyrin_rpt"/>
</dbReference>
<dbReference type="InterPro" id="IPR036770">
    <property type="entry name" value="Ankyrin_rpt-contain_sf"/>
</dbReference>
<dbReference type="SMART" id="SM00248">
    <property type="entry name" value="ANK"/>
    <property type="match status" value="7"/>
</dbReference>
<protein>
    <recommendedName>
        <fullName evidence="4">Ankyrin repeat protein</fullName>
    </recommendedName>
</protein>
<dbReference type="Gene3D" id="1.25.40.20">
    <property type="entry name" value="Ankyrin repeat-containing domain"/>
    <property type="match status" value="3"/>
</dbReference>
<dbReference type="AlphaFoldDB" id="A0A8S4Q2Y4"/>
<keyword evidence="1" id="KW-0040">ANK repeat</keyword>
<evidence type="ECO:0000313" key="2">
    <source>
        <dbReference type="EMBL" id="CAH1800050.1"/>
    </source>
</evidence>
<dbReference type="PANTHER" id="PTHR24183:SF1">
    <property type="entry name" value="FIBRONECTIN TYPE 3 AND ANKYRIN REPEAT DOMAINS PROTEIN 1"/>
    <property type="match status" value="1"/>
</dbReference>
<feature type="repeat" description="ANK" evidence="1">
    <location>
        <begin position="50"/>
        <end position="82"/>
    </location>
</feature>
<comment type="caution">
    <text evidence="2">The sequence shown here is derived from an EMBL/GenBank/DDBJ whole genome shotgun (WGS) entry which is preliminary data.</text>
</comment>
<feature type="repeat" description="ANK" evidence="1">
    <location>
        <begin position="149"/>
        <end position="181"/>
    </location>
</feature>
<evidence type="ECO:0000256" key="1">
    <source>
        <dbReference type="PROSITE-ProRule" id="PRU00023"/>
    </source>
</evidence>
<feature type="repeat" description="ANK" evidence="1">
    <location>
        <begin position="116"/>
        <end position="148"/>
    </location>
</feature>
<dbReference type="PROSITE" id="PS50297">
    <property type="entry name" value="ANK_REP_REGION"/>
    <property type="match status" value="3"/>
</dbReference>
<dbReference type="GO" id="GO:0005634">
    <property type="term" value="C:nucleus"/>
    <property type="evidence" value="ECO:0007669"/>
    <property type="project" value="TreeGrafter"/>
</dbReference>
<keyword evidence="3" id="KW-1185">Reference proteome</keyword>
<proteinExistence type="predicted"/>
<feature type="repeat" description="ANK" evidence="1">
    <location>
        <begin position="83"/>
        <end position="115"/>
    </location>
</feature>
<evidence type="ECO:0008006" key="4">
    <source>
        <dbReference type="Google" id="ProtNLM"/>
    </source>
</evidence>
<accession>A0A8S4Q2Y4</accession>
<dbReference type="GO" id="GO:0042981">
    <property type="term" value="P:regulation of apoptotic process"/>
    <property type="evidence" value="ECO:0007669"/>
    <property type="project" value="TreeGrafter"/>
</dbReference>
<organism evidence="2 3">
    <name type="scientific">Owenia fusiformis</name>
    <name type="common">Polychaete worm</name>
    <dbReference type="NCBI Taxonomy" id="6347"/>
    <lineage>
        <taxon>Eukaryota</taxon>
        <taxon>Metazoa</taxon>
        <taxon>Spiralia</taxon>
        <taxon>Lophotrochozoa</taxon>
        <taxon>Annelida</taxon>
        <taxon>Polychaeta</taxon>
        <taxon>Sedentaria</taxon>
        <taxon>Canalipalpata</taxon>
        <taxon>Sabellida</taxon>
        <taxon>Oweniida</taxon>
        <taxon>Oweniidae</taxon>
        <taxon>Owenia</taxon>
    </lineage>
</organism>
<dbReference type="OrthoDB" id="366390at2759"/>